<dbReference type="PANTHER" id="PTHR45931">
    <property type="entry name" value="SI:CH211-59O9.10"/>
    <property type="match status" value="1"/>
</dbReference>
<dbReference type="SMART" id="SM00184">
    <property type="entry name" value="RING"/>
    <property type="match status" value="1"/>
</dbReference>
<keyword evidence="5" id="KW-0472">Membrane</keyword>
<keyword evidence="2 4" id="KW-0863">Zinc-finger</keyword>
<dbReference type="OrthoDB" id="8062037at2759"/>
<dbReference type="GO" id="GO:0061630">
    <property type="term" value="F:ubiquitin protein ligase activity"/>
    <property type="evidence" value="ECO:0007669"/>
    <property type="project" value="TreeGrafter"/>
</dbReference>
<dbReference type="Pfam" id="PF13639">
    <property type="entry name" value="zf-RING_2"/>
    <property type="match status" value="1"/>
</dbReference>
<feature type="transmembrane region" description="Helical" evidence="5">
    <location>
        <begin position="185"/>
        <end position="214"/>
    </location>
</feature>
<feature type="transmembrane region" description="Helical" evidence="5">
    <location>
        <begin position="242"/>
        <end position="263"/>
    </location>
</feature>
<dbReference type="GO" id="GO:0005634">
    <property type="term" value="C:nucleus"/>
    <property type="evidence" value="ECO:0007669"/>
    <property type="project" value="TreeGrafter"/>
</dbReference>
<evidence type="ECO:0000259" key="6">
    <source>
        <dbReference type="PROSITE" id="PS50089"/>
    </source>
</evidence>
<keyword evidence="1" id="KW-0479">Metal-binding</keyword>
<dbReference type="EMBL" id="CAJJDN010000101">
    <property type="protein sequence ID" value="CAD8112518.1"/>
    <property type="molecule type" value="Genomic_DNA"/>
</dbReference>
<feature type="transmembrane region" description="Helical" evidence="5">
    <location>
        <begin position="269"/>
        <end position="291"/>
    </location>
</feature>
<evidence type="ECO:0000313" key="7">
    <source>
        <dbReference type="EMBL" id="CAD8112518.1"/>
    </source>
</evidence>
<feature type="transmembrane region" description="Helical" evidence="5">
    <location>
        <begin position="360"/>
        <end position="382"/>
    </location>
</feature>
<keyword evidence="5" id="KW-0812">Transmembrane</keyword>
<keyword evidence="3" id="KW-0862">Zinc</keyword>
<feature type="domain" description="RING-type" evidence="6">
    <location>
        <begin position="464"/>
        <end position="509"/>
    </location>
</feature>
<keyword evidence="8" id="KW-1185">Reference proteome</keyword>
<proteinExistence type="predicted"/>
<dbReference type="InterPro" id="IPR001841">
    <property type="entry name" value="Znf_RING"/>
</dbReference>
<dbReference type="PANTHER" id="PTHR45931:SF3">
    <property type="entry name" value="RING ZINC FINGER-CONTAINING PROTEIN"/>
    <property type="match status" value="1"/>
</dbReference>
<feature type="transmembrane region" description="Helical" evidence="5">
    <location>
        <begin position="137"/>
        <end position="155"/>
    </location>
</feature>
<sequence>MLSNLRENQQNNQLENQINNQVEYASIQQPIKFRSILFLLYSLMLLIVISLLISIVVANKNRQSQQILILGILLIPLLTVLLGCTFYTLLQLSEAEERFKKIPQEMQLNKQIYQSSITFFFFYTNQSKFTIIRLTQLYIIFAICILIQKIIILSQDEFYFEENQNLDDNSHNMNNNDKKSIQPQMLLPLFILLSVLTFIFLMFEIMKIILIIYFNCRNQPIPSYQYNDLNLNILKVIRWSKAFCVIFLVNHIAKMMILCTIFVTPNSSSYVLIGSNLFYHFFMATIINTLFNDISSIKRPPQSDCSLFINHQILIDSIIKNMHTRKVFQILILISFIFTIVGTCIFRMDEQNEIINHDIFIFYDCAIFQLILLGFALFKYLISPHFNKSYNIVKQSNQVDDQQLQTVENQQIRLSTEQLQIEMMLRPQSDQMNGINQISRSKLPRISNILKNNILQTEDEKQDCIICLQPMIKNIGDQLIQLNCHSTHIFHKKCIRDWLAQNKKCPLCNTAIL</sequence>
<evidence type="ECO:0000256" key="5">
    <source>
        <dbReference type="SAM" id="Phobius"/>
    </source>
</evidence>
<dbReference type="GO" id="GO:0006511">
    <property type="term" value="P:ubiquitin-dependent protein catabolic process"/>
    <property type="evidence" value="ECO:0007669"/>
    <property type="project" value="TreeGrafter"/>
</dbReference>
<dbReference type="Proteomes" id="UP000692954">
    <property type="component" value="Unassembled WGS sequence"/>
</dbReference>
<feature type="transmembrane region" description="Helical" evidence="5">
    <location>
        <begin position="67"/>
        <end position="90"/>
    </location>
</feature>
<dbReference type="InterPro" id="IPR051834">
    <property type="entry name" value="RING_finger_E3_ligase"/>
</dbReference>
<feature type="transmembrane region" description="Helical" evidence="5">
    <location>
        <begin position="36"/>
        <end position="55"/>
    </location>
</feature>
<evidence type="ECO:0000256" key="4">
    <source>
        <dbReference type="PROSITE-ProRule" id="PRU00175"/>
    </source>
</evidence>
<evidence type="ECO:0000256" key="3">
    <source>
        <dbReference type="ARBA" id="ARBA00022833"/>
    </source>
</evidence>
<dbReference type="PROSITE" id="PS50089">
    <property type="entry name" value="ZF_RING_2"/>
    <property type="match status" value="1"/>
</dbReference>
<name>A0A8S1QAB2_9CILI</name>
<evidence type="ECO:0000313" key="8">
    <source>
        <dbReference type="Proteomes" id="UP000692954"/>
    </source>
</evidence>
<keyword evidence="5" id="KW-1133">Transmembrane helix</keyword>
<feature type="transmembrane region" description="Helical" evidence="5">
    <location>
        <begin position="327"/>
        <end position="348"/>
    </location>
</feature>
<evidence type="ECO:0000256" key="2">
    <source>
        <dbReference type="ARBA" id="ARBA00022771"/>
    </source>
</evidence>
<accession>A0A8S1QAB2</accession>
<organism evidence="7 8">
    <name type="scientific">Paramecium sonneborni</name>
    <dbReference type="NCBI Taxonomy" id="65129"/>
    <lineage>
        <taxon>Eukaryota</taxon>
        <taxon>Sar</taxon>
        <taxon>Alveolata</taxon>
        <taxon>Ciliophora</taxon>
        <taxon>Intramacronucleata</taxon>
        <taxon>Oligohymenophorea</taxon>
        <taxon>Peniculida</taxon>
        <taxon>Parameciidae</taxon>
        <taxon>Paramecium</taxon>
    </lineage>
</organism>
<evidence type="ECO:0000256" key="1">
    <source>
        <dbReference type="ARBA" id="ARBA00022723"/>
    </source>
</evidence>
<comment type="caution">
    <text evidence="7">The sequence shown here is derived from an EMBL/GenBank/DDBJ whole genome shotgun (WGS) entry which is preliminary data.</text>
</comment>
<reference evidence="7" key="1">
    <citation type="submission" date="2021-01" db="EMBL/GenBank/DDBJ databases">
        <authorList>
            <consortium name="Genoscope - CEA"/>
            <person name="William W."/>
        </authorList>
    </citation>
    <scope>NUCLEOTIDE SEQUENCE</scope>
</reference>
<dbReference type="AlphaFoldDB" id="A0A8S1QAB2"/>
<dbReference type="GO" id="GO:0008270">
    <property type="term" value="F:zinc ion binding"/>
    <property type="evidence" value="ECO:0007669"/>
    <property type="project" value="UniProtKB-KW"/>
</dbReference>
<gene>
    <name evidence="7" type="ORF">PSON_ATCC_30995.1.T1010042</name>
</gene>
<protein>
    <recommendedName>
        <fullName evidence="6">RING-type domain-containing protein</fullName>
    </recommendedName>
</protein>